<dbReference type="AlphaFoldDB" id="A0A397VIM3"/>
<dbReference type="PANTHER" id="PTHR19443">
    <property type="entry name" value="HEXOKINASE"/>
    <property type="match status" value="1"/>
</dbReference>
<evidence type="ECO:0000256" key="5">
    <source>
        <dbReference type="ARBA" id="ARBA00022741"/>
    </source>
</evidence>
<evidence type="ECO:0000256" key="10">
    <source>
        <dbReference type="ARBA" id="ARBA00048160"/>
    </source>
</evidence>
<dbReference type="InterPro" id="IPR019807">
    <property type="entry name" value="Hexokinase_BS"/>
</dbReference>
<dbReference type="PROSITE" id="PS00378">
    <property type="entry name" value="HEXOKINASE_1"/>
    <property type="match status" value="1"/>
</dbReference>
<dbReference type="CDD" id="cd24018">
    <property type="entry name" value="ASKHA_NBD_HK_fungi"/>
    <property type="match status" value="1"/>
</dbReference>
<dbReference type="GO" id="GO:0005524">
    <property type="term" value="F:ATP binding"/>
    <property type="evidence" value="ECO:0007669"/>
    <property type="project" value="UniProtKB-UniRule"/>
</dbReference>
<feature type="domain" description="Hexokinase N-terminal" evidence="12">
    <location>
        <begin position="27"/>
        <end position="226"/>
    </location>
</feature>
<dbReference type="EMBL" id="QKWP01000315">
    <property type="protein sequence ID" value="RIB22304.1"/>
    <property type="molecule type" value="Genomic_DNA"/>
</dbReference>
<dbReference type="FunFam" id="3.30.420.40:FF:000034">
    <property type="entry name" value="Phosphotransferase"/>
    <property type="match status" value="1"/>
</dbReference>
<evidence type="ECO:0000259" key="13">
    <source>
        <dbReference type="Pfam" id="PF03727"/>
    </source>
</evidence>
<dbReference type="STRING" id="44941.A0A397VIM3"/>
<keyword evidence="5 11" id="KW-0547">Nucleotide-binding</keyword>
<organism evidence="14 15">
    <name type="scientific">Gigaspora rosea</name>
    <dbReference type="NCBI Taxonomy" id="44941"/>
    <lineage>
        <taxon>Eukaryota</taxon>
        <taxon>Fungi</taxon>
        <taxon>Fungi incertae sedis</taxon>
        <taxon>Mucoromycota</taxon>
        <taxon>Glomeromycotina</taxon>
        <taxon>Glomeromycetes</taxon>
        <taxon>Diversisporales</taxon>
        <taxon>Gigasporaceae</taxon>
        <taxon>Gigaspora</taxon>
    </lineage>
</organism>
<dbReference type="PRINTS" id="PR00475">
    <property type="entry name" value="HEXOKINASE"/>
</dbReference>
<sequence length="473" mass="52408">MPPILSSIIRDKIDPIDGASDAQLSAIDGIAKEFDLTVEKLSEIIKHFCNEMDKGLSKNGMTVPMIPSFVTGIPTGNEVGTFLALDLGGTNLRICEISFEGKGAIKIKQQKHKVTENLKAGPSHQLFDFIADCVDKFLSEYTEFVTVQPGVHDRKLKLGFTFSFPVEQTAINKGTLIKWTKGFTCPDAENKDVVFMLQEAMKRKNVPVIVTALVNDTVGTLLSHSYKDPNTLIGIIYGTGTNGAYFEDIPKIKKINFSDDSQKKMIVNIEWGAFDSEKKVLPLTMFDNKLDRESNNPHYQIFEKMISGMYLGEITRNILLHLIDRMLLFDGYSSKDLNRHYSFETEYLSTIEADETQTLDDTKKILEELLNIPSTTLIDRQIVKRACQMVGLRAARLSSASLAAILIHCDKVECGSSVGIDGSLFEFYPHFSARIKKALQELFGANADKIKISLARDGSGVGAALAAMLAAQK</sequence>
<evidence type="ECO:0000256" key="11">
    <source>
        <dbReference type="RuleBase" id="RU362007"/>
    </source>
</evidence>
<dbReference type="PANTHER" id="PTHR19443:SF30">
    <property type="entry name" value="GLUCOKINASE-1-RELATED"/>
    <property type="match status" value="1"/>
</dbReference>
<evidence type="ECO:0000256" key="8">
    <source>
        <dbReference type="ARBA" id="ARBA00023152"/>
    </source>
</evidence>
<dbReference type="GO" id="GO:0004340">
    <property type="term" value="F:glucokinase activity"/>
    <property type="evidence" value="ECO:0007669"/>
    <property type="project" value="TreeGrafter"/>
</dbReference>
<dbReference type="Gene3D" id="3.40.367.20">
    <property type="match status" value="1"/>
</dbReference>
<reference evidence="14 15" key="1">
    <citation type="submission" date="2018-06" db="EMBL/GenBank/DDBJ databases">
        <title>Comparative genomics reveals the genomic features of Rhizophagus irregularis, R. cerebriforme, R. diaphanum and Gigaspora rosea, and their symbiotic lifestyle signature.</title>
        <authorList>
            <person name="Morin E."/>
            <person name="San Clemente H."/>
            <person name="Chen E.C.H."/>
            <person name="De La Providencia I."/>
            <person name="Hainaut M."/>
            <person name="Kuo A."/>
            <person name="Kohler A."/>
            <person name="Murat C."/>
            <person name="Tang N."/>
            <person name="Roy S."/>
            <person name="Loubradou J."/>
            <person name="Henrissat B."/>
            <person name="Grigoriev I.V."/>
            <person name="Corradi N."/>
            <person name="Roux C."/>
            <person name="Martin F.M."/>
        </authorList>
    </citation>
    <scope>NUCLEOTIDE SEQUENCE [LARGE SCALE GENOMIC DNA]</scope>
    <source>
        <strain evidence="14 15">DAOM 194757</strain>
    </source>
</reference>
<feature type="domain" description="Hexokinase C-terminal" evidence="13">
    <location>
        <begin position="233"/>
        <end position="468"/>
    </location>
</feature>
<evidence type="ECO:0000256" key="1">
    <source>
        <dbReference type="ARBA" id="ARBA00004888"/>
    </source>
</evidence>
<dbReference type="GO" id="GO:0005829">
    <property type="term" value="C:cytosol"/>
    <property type="evidence" value="ECO:0007669"/>
    <property type="project" value="TreeGrafter"/>
</dbReference>
<dbReference type="FunFam" id="3.40.367.20:FF:000005">
    <property type="entry name" value="Phosphotransferase"/>
    <property type="match status" value="1"/>
</dbReference>
<comment type="catalytic activity">
    <reaction evidence="9">
        <text>a D-hexose + ATP = a D-hexose 6-phosphate + ADP + H(+)</text>
        <dbReference type="Rhea" id="RHEA:22740"/>
        <dbReference type="ChEBI" id="CHEBI:4194"/>
        <dbReference type="ChEBI" id="CHEBI:15378"/>
        <dbReference type="ChEBI" id="CHEBI:30616"/>
        <dbReference type="ChEBI" id="CHEBI:229467"/>
        <dbReference type="ChEBI" id="CHEBI:456216"/>
        <dbReference type="EC" id="2.7.1.1"/>
    </reaction>
    <physiologicalReaction direction="left-to-right" evidence="9">
        <dbReference type="Rhea" id="RHEA:22741"/>
    </physiologicalReaction>
</comment>
<dbReference type="InterPro" id="IPR022672">
    <property type="entry name" value="Hexokinase_N"/>
</dbReference>
<name>A0A397VIM3_9GLOM</name>
<proteinExistence type="inferred from homology"/>
<evidence type="ECO:0000256" key="2">
    <source>
        <dbReference type="ARBA" id="ARBA00005028"/>
    </source>
</evidence>
<dbReference type="GO" id="GO:0001678">
    <property type="term" value="P:intracellular glucose homeostasis"/>
    <property type="evidence" value="ECO:0007669"/>
    <property type="project" value="InterPro"/>
</dbReference>
<dbReference type="Pfam" id="PF03727">
    <property type="entry name" value="Hexokinase_2"/>
    <property type="match status" value="1"/>
</dbReference>
<evidence type="ECO:0000313" key="14">
    <source>
        <dbReference type="EMBL" id="RIB22304.1"/>
    </source>
</evidence>
<keyword evidence="7 11" id="KW-0067">ATP-binding</keyword>
<evidence type="ECO:0000256" key="9">
    <source>
        <dbReference type="ARBA" id="ARBA00044613"/>
    </source>
</evidence>
<dbReference type="SUPFAM" id="SSF53067">
    <property type="entry name" value="Actin-like ATPase domain"/>
    <property type="match status" value="2"/>
</dbReference>
<dbReference type="Gene3D" id="3.30.420.40">
    <property type="match status" value="1"/>
</dbReference>
<dbReference type="OrthoDB" id="419537at2759"/>
<comment type="pathway">
    <text evidence="1">Carbohydrate degradation; glycolysis; D-glyceraldehyde 3-phosphate and glycerone phosphate from D-glucose: step 1/4.</text>
</comment>
<dbReference type="GO" id="GO:0008865">
    <property type="term" value="F:fructokinase activity"/>
    <property type="evidence" value="ECO:0007669"/>
    <property type="project" value="TreeGrafter"/>
</dbReference>
<keyword evidence="8 11" id="KW-0324">Glycolysis</keyword>
<accession>A0A397VIM3</accession>
<keyword evidence="4 11" id="KW-0808">Transferase</keyword>
<evidence type="ECO:0000256" key="3">
    <source>
        <dbReference type="ARBA" id="ARBA00009225"/>
    </source>
</evidence>
<evidence type="ECO:0000256" key="6">
    <source>
        <dbReference type="ARBA" id="ARBA00022777"/>
    </source>
</evidence>
<comment type="caution">
    <text evidence="14">The sequence shown here is derived from an EMBL/GenBank/DDBJ whole genome shotgun (WGS) entry which is preliminary data.</text>
</comment>
<dbReference type="GO" id="GO:0006096">
    <property type="term" value="P:glycolytic process"/>
    <property type="evidence" value="ECO:0007669"/>
    <property type="project" value="UniProtKB-UniPathway"/>
</dbReference>
<dbReference type="EC" id="2.7.1.-" evidence="11"/>
<evidence type="ECO:0000313" key="15">
    <source>
        <dbReference type="Proteomes" id="UP000266673"/>
    </source>
</evidence>
<gene>
    <name evidence="14" type="ORF">C2G38_2131519</name>
</gene>
<protein>
    <recommendedName>
        <fullName evidence="11">Phosphotransferase</fullName>
        <ecNumber evidence="11">2.7.1.-</ecNumber>
    </recommendedName>
</protein>
<keyword evidence="15" id="KW-1185">Reference proteome</keyword>
<dbReference type="UniPathway" id="UPA00109">
    <property type="reaction ID" value="UER00180"/>
</dbReference>
<dbReference type="InterPro" id="IPR001312">
    <property type="entry name" value="Hexokinase"/>
</dbReference>
<dbReference type="GO" id="GO:0005739">
    <property type="term" value="C:mitochondrion"/>
    <property type="evidence" value="ECO:0007669"/>
    <property type="project" value="TreeGrafter"/>
</dbReference>
<comment type="similarity">
    <text evidence="3 11">Belongs to the hexokinase family.</text>
</comment>
<keyword evidence="6 11" id="KW-0418">Kinase</keyword>
<dbReference type="GO" id="GO:0006006">
    <property type="term" value="P:glucose metabolic process"/>
    <property type="evidence" value="ECO:0007669"/>
    <property type="project" value="TreeGrafter"/>
</dbReference>
<dbReference type="Pfam" id="PF00349">
    <property type="entry name" value="Hexokinase_1"/>
    <property type="match status" value="1"/>
</dbReference>
<evidence type="ECO:0000256" key="7">
    <source>
        <dbReference type="ARBA" id="ARBA00022840"/>
    </source>
</evidence>
<dbReference type="PROSITE" id="PS51748">
    <property type="entry name" value="HEXOKINASE_2"/>
    <property type="match status" value="1"/>
</dbReference>
<dbReference type="Proteomes" id="UP000266673">
    <property type="component" value="Unassembled WGS sequence"/>
</dbReference>
<evidence type="ECO:0000259" key="12">
    <source>
        <dbReference type="Pfam" id="PF00349"/>
    </source>
</evidence>
<comment type="pathway">
    <text evidence="2">Carbohydrate metabolism; hexose metabolism.</text>
</comment>
<evidence type="ECO:0000256" key="4">
    <source>
        <dbReference type="ARBA" id="ARBA00022679"/>
    </source>
</evidence>
<dbReference type="InterPro" id="IPR043129">
    <property type="entry name" value="ATPase_NBD"/>
</dbReference>
<dbReference type="GO" id="GO:0005536">
    <property type="term" value="F:D-glucose binding"/>
    <property type="evidence" value="ECO:0007669"/>
    <property type="project" value="InterPro"/>
</dbReference>
<comment type="catalytic activity">
    <reaction evidence="10">
        <text>D-glucose + ATP = D-glucose 6-phosphate + ADP + H(+)</text>
        <dbReference type="Rhea" id="RHEA:17825"/>
        <dbReference type="ChEBI" id="CHEBI:4167"/>
        <dbReference type="ChEBI" id="CHEBI:15378"/>
        <dbReference type="ChEBI" id="CHEBI:30616"/>
        <dbReference type="ChEBI" id="CHEBI:61548"/>
        <dbReference type="ChEBI" id="CHEBI:456216"/>
        <dbReference type="EC" id="2.7.1.1"/>
    </reaction>
    <physiologicalReaction direction="left-to-right" evidence="10">
        <dbReference type="Rhea" id="RHEA:17826"/>
    </physiologicalReaction>
</comment>
<dbReference type="InterPro" id="IPR022673">
    <property type="entry name" value="Hexokinase_C"/>
</dbReference>